<evidence type="ECO:0000256" key="3">
    <source>
        <dbReference type="ARBA" id="ARBA00009105"/>
    </source>
</evidence>
<evidence type="ECO:0000256" key="2">
    <source>
        <dbReference type="ARBA" id="ARBA00004606"/>
    </source>
</evidence>
<sequence>MNLEITCEAAAHAGGGHTVRRVGCSRHAGFSCERSCAALAWEPWRSLPLPRNVSEDVAGARAEWQRFMAAAPAFPDPAFSGRGVVILAGGPTYLVPAWVSVNMLRQTGCALPVEMFFPGADEDLAGFALKVAALILSSFEEVLFLDADNVVVSDPAPLFAAPAFQSTGALLWPDYWASTAAPDLAAILGVDALPRGSHESGQMLLSKRRAWDALMLAAFMNLRAGLYYELLSCYMGKGDKETFAAALTATGAPFAVVPTPHTAAAAASRGGALTMGLQGFHPLNAGIDFRDAYRWGLHGTFLQFTEVTLCDRWQHWVNSAVLPRLAWLHRAWRRVLGHEDYFHLW</sequence>
<name>A0AAW1S8Q7_9CHLO</name>
<dbReference type="PANTHER" id="PTHR31646">
    <property type="entry name" value="ALPHA-1,2-MANNOSYLTRANSFERASE MNN2"/>
    <property type="match status" value="1"/>
</dbReference>
<evidence type="ECO:0000256" key="4">
    <source>
        <dbReference type="ARBA" id="ARBA00022679"/>
    </source>
</evidence>
<evidence type="ECO:0000256" key="8">
    <source>
        <dbReference type="ARBA" id="ARBA00023034"/>
    </source>
</evidence>
<evidence type="ECO:0000256" key="5">
    <source>
        <dbReference type="ARBA" id="ARBA00022692"/>
    </source>
</evidence>
<dbReference type="GO" id="GO:0000139">
    <property type="term" value="C:Golgi membrane"/>
    <property type="evidence" value="ECO:0007669"/>
    <property type="project" value="UniProtKB-SubCell"/>
</dbReference>
<keyword evidence="7" id="KW-1133">Transmembrane helix</keyword>
<dbReference type="GO" id="GO:0046354">
    <property type="term" value="P:mannan biosynthetic process"/>
    <property type="evidence" value="ECO:0007669"/>
    <property type="project" value="TreeGrafter"/>
</dbReference>
<comment type="caution">
    <text evidence="11">The sequence shown here is derived from an EMBL/GenBank/DDBJ whole genome shotgun (WGS) entry which is preliminary data.</text>
</comment>
<keyword evidence="4" id="KW-0808">Transferase</keyword>
<evidence type="ECO:0000256" key="6">
    <source>
        <dbReference type="ARBA" id="ARBA00022968"/>
    </source>
</evidence>
<proteinExistence type="inferred from homology"/>
<organism evidence="11 12">
    <name type="scientific">Elliptochloris bilobata</name>
    <dbReference type="NCBI Taxonomy" id="381761"/>
    <lineage>
        <taxon>Eukaryota</taxon>
        <taxon>Viridiplantae</taxon>
        <taxon>Chlorophyta</taxon>
        <taxon>core chlorophytes</taxon>
        <taxon>Trebouxiophyceae</taxon>
        <taxon>Trebouxiophyceae incertae sedis</taxon>
        <taxon>Elliptochloris clade</taxon>
        <taxon>Elliptochloris</taxon>
    </lineage>
</organism>
<comment type="similarity">
    <text evidence="3">Belongs to the MNN1/MNT family.</text>
</comment>
<protein>
    <submittedName>
        <fullName evidence="11">Uncharacterized protein</fullName>
    </submittedName>
</protein>
<keyword evidence="5" id="KW-0812">Transmembrane</keyword>
<evidence type="ECO:0000313" key="11">
    <source>
        <dbReference type="EMBL" id="KAK9842068.1"/>
    </source>
</evidence>
<dbReference type="EMBL" id="JALJOU010000009">
    <property type="protein sequence ID" value="KAK9842068.1"/>
    <property type="molecule type" value="Genomic_DNA"/>
</dbReference>
<dbReference type="InterPro" id="IPR022751">
    <property type="entry name" value="Alpha_mannosyltransferase"/>
</dbReference>
<comment type="subcellular location">
    <subcellularLocation>
        <location evidence="10">Endomembrane system</location>
        <topology evidence="10">Single-pass membrane protein</topology>
    </subcellularLocation>
    <subcellularLocation>
        <location evidence="1">Golgi apparatus membrane</location>
    </subcellularLocation>
    <subcellularLocation>
        <location evidence="2">Membrane</location>
        <topology evidence="2">Single-pass type II membrane protein</topology>
    </subcellularLocation>
</comment>
<evidence type="ECO:0000256" key="9">
    <source>
        <dbReference type="ARBA" id="ARBA00023136"/>
    </source>
</evidence>
<evidence type="ECO:0000256" key="7">
    <source>
        <dbReference type="ARBA" id="ARBA00022989"/>
    </source>
</evidence>
<dbReference type="SUPFAM" id="SSF53448">
    <property type="entry name" value="Nucleotide-diphospho-sugar transferases"/>
    <property type="match status" value="1"/>
</dbReference>
<keyword evidence="12" id="KW-1185">Reference proteome</keyword>
<keyword evidence="6" id="KW-0735">Signal-anchor</keyword>
<dbReference type="Proteomes" id="UP001445335">
    <property type="component" value="Unassembled WGS sequence"/>
</dbReference>
<evidence type="ECO:0000313" key="12">
    <source>
        <dbReference type="Proteomes" id="UP001445335"/>
    </source>
</evidence>
<gene>
    <name evidence="11" type="ORF">WJX81_006813</name>
</gene>
<reference evidence="11 12" key="1">
    <citation type="journal article" date="2024" name="Nat. Commun.">
        <title>Phylogenomics reveals the evolutionary origins of lichenization in chlorophyte algae.</title>
        <authorList>
            <person name="Puginier C."/>
            <person name="Libourel C."/>
            <person name="Otte J."/>
            <person name="Skaloud P."/>
            <person name="Haon M."/>
            <person name="Grisel S."/>
            <person name="Petersen M."/>
            <person name="Berrin J.G."/>
            <person name="Delaux P.M."/>
            <person name="Dal Grande F."/>
            <person name="Keller J."/>
        </authorList>
    </citation>
    <scope>NUCLEOTIDE SEQUENCE [LARGE SCALE GENOMIC DNA]</scope>
    <source>
        <strain evidence="11 12">SAG 245.80</strain>
    </source>
</reference>
<dbReference type="InterPro" id="IPR029044">
    <property type="entry name" value="Nucleotide-diphossugar_trans"/>
</dbReference>
<dbReference type="GO" id="GO:0000026">
    <property type="term" value="F:alpha-1,2-mannosyltransferase activity"/>
    <property type="evidence" value="ECO:0007669"/>
    <property type="project" value="TreeGrafter"/>
</dbReference>
<keyword evidence="8" id="KW-0333">Golgi apparatus</keyword>
<dbReference type="PANTHER" id="PTHR31646:SF1">
    <property type="entry name" value="ALPHA-1,2-MANNOSYLTRANSFERASE MNN2"/>
    <property type="match status" value="1"/>
</dbReference>
<evidence type="ECO:0000256" key="1">
    <source>
        <dbReference type="ARBA" id="ARBA00004394"/>
    </source>
</evidence>
<dbReference type="Pfam" id="PF11051">
    <property type="entry name" value="Mannosyl_trans3"/>
    <property type="match status" value="2"/>
</dbReference>
<evidence type="ECO:0000256" key="10">
    <source>
        <dbReference type="ARBA" id="ARBA00037847"/>
    </source>
</evidence>
<accession>A0AAW1S8Q7</accession>
<dbReference type="Gene3D" id="3.90.550.10">
    <property type="entry name" value="Spore Coat Polysaccharide Biosynthesis Protein SpsA, Chain A"/>
    <property type="match status" value="1"/>
</dbReference>
<dbReference type="AlphaFoldDB" id="A0AAW1S8Q7"/>
<keyword evidence="9" id="KW-0472">Membrane</keyword>